<proteinExistence type="predicted"/>
<reference evidence="1" key="1">
    <citation type="submission" date="2021-07" db="EMBL/GenBank/DDBJ databases">
        <authorList>
            <person name="Branca A.L. A."/>
        </authorList>
    </citation>
    <scope>NUCLEOTIDE SEQUENCE</scope>
</reference>
<dbReference type="AlphaFoldDB" id="A0A9W4HRR1"/>
<comment type="caution">
    <text evidence="1">The sequence shown here is derived from an EMBL/GenBank/DDBJ whole genome shotgun (WGS) entry which is preliminary data.</text>
</comment>
<evidence type="ECO:0000313" key="1">
    <source>
        <dbReference type="EMBL" id="CAG8106566.1"/>
    </source>
</evidence>
<dbReference type="EMBL" id="CAJVNV010000205">
    <property type="protein sequence ID" value="CAG8106566.1"/>
    <property type="molecule type" value="Genomic_DNA"/>
</dbReference>
<accession>A0A9W4HRR1</accession>
<protein>
    <submittedName>
        <fullName evidence="1">Uncharacterized protein</fullName>
    </submittedName>
</protein>
<dbReference type="OrthoDB" id="6730379at2759"/>
<sequence length="221" mass="24549">MSKSSNEKRFKLRKQCREALAAHIYDRLRLVVAPERVRLQPRPEDGYAWSVMGTNADLLKSSLSSGSTRLYQLICRKLGRSLEAVNPQSLDTSQSNTGGLPNEAHDFSEGIVDGSFTAEICELKATNIRIEEELGRTRSRLDDCLRESHTLRTEANELRHDIQVLESHNKNLHDELVQKRVGIAGGIQTLSSLQTEGIEIILDTHGSQSSAISMHSVASEA</sequence>
<organism evidence="1 2">
    <name type="scientific">Penicillium nalgiovense</name>
    <dbReference type="NCBI Taxonomy" id="60175"/>
    <lineage>
        <taxon>Eukaryota</taxon>
        <taxon>Fungi</taxon>
        <taxon>Dikarya</taxon>
        <taxon>Ascomycota</taxon>
        <taxon>Pezizomycotina</taxon>
        <taxon>Eurotiomycetes</taxon>
        <taxon>Eurotiomycetidae</taxon>
        <taxon>Eurotiales</taxon>
        <taxon>Aspergillaceae</taxon>
        <taxon>Penicillium</taxon>
    </lineage>
</organism>
<dbReference type="Proteomes" id="UP001153461">
    <property type="component" value="Unassembled WGS sequence"/>
</dbReference>
<gene>
    <name evidence="1" type="ORF">PNAL_LOCUS4851</name>
</gene>
<name>A0A9W4HRR1_PENNA</name>
<evidence type="ECO:0000313" key="2">
    <source>
        <dbReference type="Proteomes" id="UP001153461"/>
    </source>
</evidence>